<keyword evidence="11" id="KW-1185">Reference proteome</keyword>
<gene>
    <name evidence="10" type="ORF">GS617_20550</name>
</gene>
<evidence type="ECO:0000256" key="6">
    <source>
        <dbReference type="ARBA" id="ARBA00023136"/>
    </source>
</evidence>
<comment type="caution">
    <text evidence="10">The sequence shown here is derived from an EMBL/GenBank/DDBJ whole genome shotgun (WGS) entry which is preliminary data.</text>
</comment>
<feature type="domain" description="Potassium channel" evidence="9">
    <location>
        <begin position="30"/>
        <end position="102"/>
    </location>
</feature>
<dbReference type="Gene3D" id="1.10.287.70">
    <property type="match status" value="1"/>
</dbReference>
<dbReference type="GO" id="GO:0034220">
    <property type="term" value="P:monoatomic ion transmembrane transport"/>
    <property type="evidence" value="ECO:0007669"/>
    <property type="project" value="UniProtKB-KW"/>
</dbReference>
<sequence length="114" mass="12896">MFSFFLNFYRLLKAIVRSWSSPRFRGALTLAILLLLSGTLFYVSVEGWSWVDALYFSATTISTVGLSDLTPVTDTGKLFTVLYIFVGVGVFITLFVQFTHALLRDYDEKKSSDN</sequence>
<dbReference type="InterPro" id="IPR013099">
    <property type="entry name" value="K_chnl_dom"/>
</dbReference>
<dbReference type="Pfam" id="PF07885">
    <property type="entry name" value="Ion_trans_2"/>
    <property type="match status" value="1"/>
</dbReference>
<keyword evidence="5" id="KW-0406">Ion transport</keyword>
<evidence type="ECO:0000256" key="3">
    <source>
        <dbReference type="ARBA" id="ARBA00022692"/>
    </source>
</evidence>
<evidence type="ECO:0000256" key="4">
    <source>
        <dbReference type="ARBA" id="ARBA00022989"/>
    </source>
</evidence>
<evidence type="ECO:0000256" key="1">
    <source>
        <dbReference type="ARBA" id="ARBA00004141"/>
    </source>
</evidence>
<name>A0ABX1WH84_9RHOB</name>
<organism evidence="10 11">
    <name type="scientific">Ruegeria atlantica</name>
    <dbReference type="NCBI Taxonomy" id="81569"/>
    <lineage>
        <taxon>Bacteria</taxon>
        <taxon>Pseudomonadati</taxon>
        <taxon>Pseudomonadota</taxon>
        <taxon>Alphaproteobacteria</taxon>
        <taxon>Rhodobacterales</taxon>
        <taxon>Roseobacteraceae</taxon>
        <taxon>Ruegeria</taxon>
    </lineage>
</organism>
<dbReference type="SUPFAM" id="SSF81324">
    <property type="entry name" value="Voltage-gated potassium channels"/>
    <property type="match status" value="1"/>
</dbReference>
<evidence type="ECO:0000256" key="5">
    <source>
        <dbReference type="ARBA" id="ARBA00023065"/>
    </source>
</evidence>
<dbReference type="Proteomes" id="UP000599383">
    <property type="component" value="Unassembled WGS sequence"/>
</dbReference>
<evidence type="ECO:0000256" key="7">
    <source>
        <dbReference type="ARBA" id="ARBA00023303"/>
    </source>
</evidence>
<keyword evidence="4 8" id="KW-1133">Transmembrane helix</keyword>
<dbReference type="InterPro" id="IPR003280">
    <property type="entry name" value="2pore_dom_K_chnl"/>
</dbReference>
<reference evidence="10 11" key="1">
    <citation type="submission" date="2019-12" db="EMBL/GenBank/DDBJ databases">
        <title>Ruegeria JWLKs population differentiation of coral mucus and skeleton niches.</title>
        <authorList>
            <person name="Luo D."/>
        </authorList>
    </citation>
    <scope>NUCLEOTIDE SEQUENCE [LARGE SCALE GENOMIC DNA]</scope>
    <source>
        <strain evidence="10 11">HKCCD6238</strain>
    </source>
</reference>
<keyword evidence="2" id="KW-0813">Transport</keyword>
<comment type="subcellular location">
    <subcellularLocation>
        <location evidence="1">Membrane</location>
        <topology evidence="1">Multi-pass membrane protein</topology>
    </subcellularLocation>
</comment>
<keyword evidence="7 10" id="KW-0407">Ion channel</keyword>
<keyword evidence="3 8" id="KW-0812">Transmembrane</keyword>
<evidence type="ECO:0000313" key="11">
    <source>
        <dbReference type="Proteomes" id="UP000599383"/>
    </source>
</evidence>
<evidence type="ECO:0000256" key="2">
    <source>
        <dbReference type="ARBA" id="ARBA00022448"/>
    </source>
</evidence>
<feature type="transmembrane region" description="Helical" evidence="8">
    <location>
        <begin position="81"/>
        <end position="103"/>
    </location>
</feature>
<dbReference type="EMBL" id="WVQY01000013">
    <property type="protein sequence ID" value="NOD32665.1"/>
    <property type="molecule type" value="Genomic_DNA"/>
</dbReference>
<keyword evidence="6 8" id="KW-0472">Membrane</keyword>
<evidence type="ECO:0000259" key="9">
    <source>
        <dbReference type="Pfam" id="PF07885"/>
    </source>
</evidence>
<accession>A0ABX1WH84</accession>
<evidence type="ECO:0000256" key="8">
    <source>
        <dbReference type="SAM" id="Phobius"/>
    </source>
</evidence>
<dbReference type="PANTHER" id="PTHR11003:SF291">
    <property type="entry name" value="IP11374P"/>
    <property type="match status" value="1"/>
</dbReference>
<dbReference type="PANTHER" id="PTHR11003">
    <property type="entry name" value="POTASSIUM CHANNEL, SUBFAMILY K"/>
    <property type="match status" value="1"/>
</dbReference>
<proteinExistence type="predicted"/>
<evidence type="ECO:0000313" key="10">
    <source>
        <dbReference type="EMBL" id="NOD32665.1"/>
    </source>
</evidence>
<protein>
    <submittedName>
        <fullName evidence="10">Two pore domain potassium channel family protein</fullName>
    </submittedName>
</protein>